<dbReference type="OrthoDB" id="5976022at2759"/>
<dbReference type="EMBL" id="NBIV01000138">
    <property type="protein sequence ID" value="PXF43081.1"/>
    <property type="molecule type" value="Genomic_DNA"/>
</dbReference>
<organism evidence="1 2">
    <name type="scientific">Gracilariopsis chorda</name>
    <dbReference type="NCBI Taxonomy" id="448386"/>
    <lineage>
        <taxon>Eukaryota</taxon>
        <taxon>Rhodophyta</taxon>
        <taxon>Florideophyceae</taxon>
        <taxon>Rhodymeniophycidae</taxon>
        <taxon>Gracilariales</taxon>
        <taxon>Gracilariaceae</taxon>
        <taxon>Gracilariopsis</taxon>
    </lineage>
</organism>
<reference evidence="1 2" key="1">
    <citation type="journal article" date="2018" name="Mol. Biol. Evol.">
        <title>Analysis of the draft genome of the red seaweed Gracilariopsis chorda provides insights into genome size evolution in Rhodophyta.</title>
        <authorList>
            <person name="Lee J."/>
            <person name="Yang E.C."/>
            <person name="Graf L."/>
            <person name="Yang J.H."/>
            <person name="Qiu H."/>
            <person name="Zel Zion U."/>
            <person name="Chan C.X."/>
            <person name="Stephens T.G."/>
            <person name="Weber A.P.M."/>
            <person name="Boo G.H."/>
            <person name="Boo S.M."/>
            <person name="Kim K.M."/>
            <person name="Shin Y."/>
            <person name="Jung M."/>
            <person name="Lee S.J."/>
            <person name="Yim H.S."/>
            <person name="Lee J.H."/>
            <person name="Bhattacharya D."/>
            <person name="Yoon H.S."/>
        </authorList>
    </citation>
    <scope>NUCLEOTIDE SEQUENCE [LARGE SCALE GENOMIC DNA]</scope>
    <source>
        <strain evidence="1 2">SKKU-2015</strain>
        <tissue evidence="1">Whole body</tissue>
    </source>
</reference>
<gene>
    <name evidence="1" type="ORF">BWQ96_07167</name>
</gene>
<protein>
    <submittedName>
        <fullName evidence="1">Shewanella-like protein phosphatase 2</fullName>
    </submittedName>
</protein>
<dbReference type="Gene3D" id="3.60.21.10">
    <property type="match status" value="1"/>
</dbReference>
<dbReference type="Proteomes" id="UP000247409">
    <property type="component" value="Unassembled WGS sequence"/>
</dbReference>
<comment type="caution">
    <text evidence="1">The sequence shown here is derived from an EMBL/GenBank/DDBJ whole genome shotgun (WGS) entry which is preliminary data.</text>
</comment>
<proteinExistence type="predicted"/>
<dbReference type="STRING" id="448386.A0A2V3ILW8"/>
<dbReference type="AlphaFoldDB" id="A0A2V3ILW8"/>
<dbReference type="InterPro" id="IPR029052">
    <property type="entry name" value="Metallo-depent_PP-like"/>
</dbReference>
<keyword evidence="2" id="KW-1185">Reference proteome</keyword>
<evidence type="ECO:0000313" key="1">
    <source>
        <dbReference type="EMBL" id="PXF43081.1"/>
    </source>
</evidence>
<evidence type="ECO:0000313" key="2">
    <source>
        <dbReference type="Proteomes" id="UP000247409"/>
    </source>
</evidence>
<name>A0A2V3ILW8_9FLOR</name>
<sequence length="144" mass="15817">MNARMDFRYVSRVLFDDFRGVRSGLTFPPSQVQAIRSLEPFKRARALAFAPGGSLAVELAHRAHLAVIVGDNVFVHAGLKKEHLLDNITPGKGSDNAINRVNERTRTFLMGMGSLPQALRGSGSPIWMQDYSSPPRPDAKARCA</sequence>
<accession>A0A2V3ILW8</accession>